<protein>
    <submittedName>
        <fullName evidence="10">YeeE/YedE family protein</fullName>
    </submittedName>
</protein>
<evidence type="ECO:0000256" key="2">
    <source>
        <dbReference type="ARBA" id="ARBA00022448"/>
    </source>
</evidence>
<evidence type="ECO:0000256" key="5">
    <source>
        <dbReference type="ARBA" id="ARBA00022692"/>
    </source>
</evidence>
<keyword evidence="6 9" id="KW-1133">Transmembrane helix</keyword>
<dbReference type="EMBL" id="PGTO01000020">
    <property type="protein sequence ID" value="RAU20578.1"/>
    <property type="molecule type" value="Genomic_DNA"/>
</dbReference>
<dbReference type="AlphaFoldDB" id="A0A364NU15"/>
<dbReference type="RefSeq" id="WP_112146928.1">
    <property type="nucleotide sequence ID" value="NZ_PGTO01000020.1"/>
</dbReference>
<keyword evidence="11" id="KW-1185">Reference proteome</keyword>
<feature type="transmembrane region" description="Helical" evidence="9">
    <location>
        <begin position="207"/>
        <end position="229"/>
    </location>
</feature>
<evidence type="ECO:0000313" key="11">
    <source>
        <dbReference type="Proteomes" id="UP000251075"/>
    </source>
</evidence>
<feature type="transmembrane region" description="Helical" evidence="9">
    <location>
        <begin position="50"/>
        <end position="71"/>
    </location>
</feature>
<organism evidence="10 11">
    <name type="scientific">Paramagnetospirillum kuznetsovii</name>
    <dbReference type="NCBI Taxonomy" id="2053833"/>
    <lineage>
        <taxon>Bacteria</taxon>
        <taxon>Pseudomonadati</taxon>
        <taxon>Pseudomonadota</taxon>
        <taxon>Alphaproteobacteria</taxon>
        <taxon>Rhodospirillales</taxon>
        <taxon>Magnetospirillaceae</taxon>
        <taxon>Paramagnetospirillum</taxon>
    </lineage>
</organism>
<feature type="transmembrane region" description="Helical" evidence="9">
    <location>
        <begin position="300"/>
        <end position="322"/>
    </location>
</feature>
<dbReference type="PANTHER" id="PTHR30574">
    <property type="entry name" value="INNER MEMBRANE PROTEIN YEDE"/>
    <property type="match status" value="1"/>
</dbReference>
<sequence length="366" mass="37218">MSELPVTTIVGAGAFVAGTLFGWTAQKTNFCTMGAISDIVFMGDWRRFRAWMLAVAVALAGTQILHLTGTINIGKSIYLTPNFGWAGAILGGLMFGFGMTMGGGCGNKTLVRIGGGNLKSVVVFLVLGFFSYMTLRGLIALGRIQLEASNINLADLGFATQGLPDIVAKLTGLSAQTARVALTAVIGGGLAAWCFKDSEFRGSSHDVVGGLVIGLMVVAGWAVSGVLGADEFDPAPLSSFTFVAPIGGALQYLMSFTGATIDFGVAAVGGVIFGAFLAAKASGKFQWESFAGTDDMLRHLVGAALMGTGGVLALGCTVGQGITGMSTLALSAPIALAAIVFGGVVGMKYLEEGTLSGAVKAALGRG</sequence>
<evidence type="ECO:0000256" key="7">
    <source>
        <dbReference type="ARBA" id="ARBA00023136"/>
    </source>
</evidence>
<feature type="transmembrane region" description="Helical" evidence="9">
    <location>
        <begin position="6"/>
        <end position="25"/>
    </location>
</feature>
<evidence type="ECO:0000256" key="4">
    <source>
        <dbReference type="ARBA" id="ARBA00022519"/>
    </source>
</evidence>
<reference evidence="10 11" key="1">
    <citation type="submission" date="2017-11" db="EMBL/GenBank/DDBJ databases">
        <title>Draft genome sequence of magnetotactic bacterium Magnetospirillum kuznetsovii LBB-42.</title>
        <authorList>
            <person name="Grouzdev D.S."/>
            <person name="Rysina M.S."/>
            <person name="Baslerov R.V."/>
            <person name="Koziaeva V."/>
        </authorList>
    </citation>
    <scope>NUCLEOTIDE SEQUENCE [LARGE SCALE GENOMIC DNA]</scope>
    <source>
        <strain evidence="10 11">LBB-42</strain>
    </source>
</reference>
<feature type="transmembrane region" description="Helical" evidence="9">
    <location>
        <begin position="249"/>
        <end position="279"/>
    </location>
</feature>
<comment type="similarity">
    <text evidence="8">Belongs to the TsuA/YedE (TC 9.B.102) family.</text>
</comment>
<evidence type="ECO:0000256" key="9">
    <source>
        <dbReference type="SAM" id="Phobius"/>
    </source>
</evidence>
<evidence type="ECO:0000256" key="8">
    <source>
        <dbReference type="ARBA" id="ARBA00035655"/>
    </source>
</evidence>
<feature type="transmembrane region" description="Helical" evidence="9">
    <location>
        <begin position="118"/>
        <end position="139"/>
    </location>
</feature>
<gene>
    <name evidence="10" type="ORF">CU669_17710</name>
</gene>
<proteinExistence type="inferred from homology"/>
<feature type="transmembrane region" description="Helical" evidence="9">
    <location>
        <begin position="83"/>
        <end position="106"/>
    </location>
</feature>
<dbReference type="Proteomes" id="UP000251075">
    <property type="component" value="Unassembled WGS sequence"/>
</dbReference>
<evidence type="ECO:0000256" key="6">
    <source>
        <dbReference type="ARBA" id="ARBA00022989"/>
    </source>
</evidence>
<evidence type="ECO:0000256" key="1">
    <source>
        <dbReference type="ARBA" id="ARBA00004429"/>
    </source>
</evidence>
<keyword evidence="7 9" id="KW-0472">Membrane</keyword>
<name>A0A364NU15_9PROT</name>
<dbReference type="InterPro" id="IPR007272">
    <property type="entry name" value="Sulf_transp_TsuA/YedE"/>
</dbReference>
<keyword evidence="2" id="KW-0813">Transport</keyword>
<accession>A0A364NU15</accession>
<dbReference type="GO" id="GO:0005886">
    <property type="term" value="C:plasma membrane"/>
    <property type="evidence" value="ECO:0007669"/>
    <property type="project" value="UniProtKB-SubCell"/>
</dbReference>
<dbReference type="PANTHER" id="PTHR30574:SF1">
    <property type="entry name" value="SULPHUR TRANSPORT DOMAIN-CONTAINING PROTEIN"/>
    <property type="match status" value="1"/>
</dbReference>
<feature type="transmembrane region" description="Helical" evidence="9">
    <location>
        <begin position="328"/>
        <end position="350"/>
    </location>
</feature>
<comment type="caution">
    <text evidence="10">The sequence shown here is derived from an EMBL/GenBank/DDBJ whole genome shotgun (WGS) entry which is preliminary data.</text>
</comment>
<dbReference type="OrthoDB" id="5342349at2"/>
<evidence type="ECO:0000256" key="3">
    <source>
        <dbReference type="ARBA" id="ARBA00022475"/>
    </source>
</evidence>
<comment type="subcellular location">
    <subcellularLocation>
        <location evidence="1">Cell inner membrane</location>
        <topology evidence="1">Multi-pass membrane protein</topology>
    </subcellularLocation>
</comment>
<evidence type="ECO:0000313" key="10">
    <source>
        <dbReference type="EMBL" id="RAU20578.1"/>
    </source>
</evidence>
<feature type="transmembrane region" description="Helical" evidence="9">
    <location>
        <begin position="177"/>
        <end position="195"/>
    </location>
</feature>
<keyword evidence="4" id="KW-0997">Cell inner membrane</keyword>
<dbReference type="Pfam" id="PF04143">
    <property type="entry name" value="Sulf_transp"/>
    <property type="match status" value="1"/>
</dbReference>
<keyword evidence="3" id="KW-1003">Cell membrane</keyword>
<keyword evidence="5 9" id="KW-0812">Transmembrane</keyword>